<evidence type="ECO:0000313" key="4">
    <source>
        <dbReference type="Proteomes" id="UP000034291"/>
    </source>
</evidence>
<feature type="compositionally biased region" description="Polar residues" evidence="1">
    <location>
        <begin position="359"/>
        <end position="372"/>
    </location>
</feature>
<gene>
    <name evidence="3" type="ORF">ARAM_000327</name>
</gene>
<evidence type="ECO:0000256" key="2">
    <source>
        <dbReference type="SAM" id="Phobius"/>
    </source>
</evidence>
<evidence type="ECO:0000313" key="3">
    <source>
        <dbReference type="EMBL" id="KKK20672.1"/>
    </source>
</evidence>
<dbReference type="Proteomes" id="UP000034291">
    <property type="component" value="Unassembled WGS sequence"/>
</dbReference>
<proteinExistence type="predicted"/>
<feature type="region of interest" description="Disordered" evidence="1">
    <location>
        <begin position="504"/>
        <end position="532"/>
    </location>
</feature>
<feature type="transmembrane region" description="Helical" evidence="2">
    <location>
        <begin position="226"/>
        <end position="246"/>
    </location>
</feature>
<organism evidence="3 4">
    <name type="scientific">Aspergillus rambellii</name>
    <dbReference type="NCBI Taxonomy" id="308745"/>
    <lineage>
        <taxon>Eukaryota</taxon>
        <taxon>Fungi</taxon>
        <taxon>Dikarya</taxon>
        <taxon>Ascomycota</taxon>
        <taxon>Pezizomycotina</taxon>
        <taxon>Eurotiomycetes</taxon>
        <taxon>Eurotiomycetidae</taxon>
        <taxon>Eurotiales</taxon>
        <taxon>Aspergillaceae</taxon>
        <taxon>Aspergillus</taxon>
        <taxon>Aspergillus subgen. Nidulantes</taxon>
    </lineage>
</organism>
<keyword evidence="2" id="KW-0472">Membrane</keyword>
<comment type="caution">
    <text evidence="3">The sequence shown here is derived from an EMBL/GenBank/DDBJ whole genome shotgun (WGS) entry which is preliminary data.</text>
</comment>
<keyword evidence="2" id="KW-1133">Transmembrane helix</keyword>
<keyword evidence="2" id="KW-0812">Transmembrane</keyword>
<feature type="region of interest" description="Disordered" evidence="1">
    <location>
        <begin position="329"/>
        <end position="424"/>
    </location>
</feature>
<dbReference type="OrthoDB" id="5383784at2759"/>
<feature type="transmembrane region" description="Helical" evidence="2">
    <location>
        <begin position="186"/>
        <end position="206"/>
    </location>
</feature>
<protein>
    <submittedName>
        <fullName evidence="3">Uncharacterized protein</fullName>
    </submittedName>
</protein>
<reference evidence="3 4" key="1">
    <citation type="submission" date="2015-02" db="EMBL/GenBank/DDBJ databases">
        <title>Draft Genome Sequences of Two Closely-Related Aflatoxigenic Aspergillus Species Obtained from the Cote d'Ivoire.</title>
        <authorList>
            <person name="Moore G.G."/>
            <person name="Beltz S.B."/>
            <person name="Mack B.M."/>
        </authorList>
    </citation>
    <scope>NUCLEOTIDE SEQUENCE [LARGE SCALE GENOMIC DNA]</scope>
    <source>
        <strain evidence="3 4">SRRC1468</strain>
    </source>
</reference>
<dbReference type="AlphaFoldDB" id="A0A0F8XAP7"/>
<feature type="region of interest" description="Disordered" evidence="1">
    <location>
        <begin position="436"/>
        <end position="487"/>
    </location>
</feature>
<feature type="compositionally biased region" description="Low complexity" evidence="1">
    <location>
        <begin position="467"/>
        <end position="482"/>
    </location>
</feature>
<feature type="region of interest" description="Disordered" evidence="1">
    <location>
        <begin position="565"/>
        <end position="593"/>
    </location>
</feature>
<evidence type="ECO:0000256" key="1">
    <source>
        <dbReference type="SAM" id="MobiDB-lite"/>
    </source>
</evidence>
<sequence length="782" mass="86167">GRSPYEAPEHTSSSLTDATPPTVRRTSALHADGYVQHYDERGHPVNTESKNFGRELRRAKNDILSTMGIVVSEDGNRGRSEQEKIDMIVAENDYGSYTDLQKLYTYPFNEYNKPGMCFPWKSRFLFRWGSGMGGVNMSLYLSISSSRALNRHYTEPLSKQRHRIEARESIIHHLTLCVSSLNSGCGLILTILLVLEAFCIGFLVPFGEFAAMQLPHFPADLSVHSLSAFVLNLFKAPSLFYIYVYLRPLIEIRLYRFIRRRLPKPSLSDDLSIKVAFDNDLIDWMVPTLGRRSEEEMRRSNLSFMDDLLYELSTFQQWMSSKLSFRRKRATHVPRQAPDISRGQECPESLPGNTEHIHTTQSSQPPIRSATDSHLPLQEQPHDRDIIASNSMSSSDVDPDGRRAISDEENQIPSPPAETGNGDIVDLTPLRRARHMTPTEDISPPREQEGRHGDAGIDESTRDSRSDTLLSQSSSTSSSQSSPQVRAQVIQNSDVIAMELQLESHHTQGQAQGNHRPGNDSNRPALNGEPADRRSISDFIDSLLSNQGQNLATILNSETMDSDALSNLTTGASPEVGDNATPLVPFGRPDDTTGEQLALESTVEPPVSSSVNILPDVVEEPSHDDTNLQISDVQPNMDNDLESDIFPHISDPSVRPSTATGAPAASSPAHRVTILSALPVDSLASHLASMITTALFVPLESFYLRSLAASYLSSTGASPALRSDVYGLGVWCGAGSRSDALAYMGKMTLMMGMQAAMNVSVWGIISGTAIRIGRRWCGWGSL</sequence>
<feature type="compositionally biased region" description="Basic and acidic residues" evidence="1">
    <location>
        <begin position="443"/>
        <end position="466"/>
    </location>
</feature>
<dbReference type="EMBL" id="JZBS01001980">
    <property type="protein sequence ID" value="KKK20672.1"/>
    <property type="molecule type" value="Genomic_DNA"/>
</dbReference>
<feature type="region of interest" description="Disordered" evidence="1">
    <location>
        <begin position="1"/>
        <end position="22"/>
    </location>
</feature>
<feature type="non-terminal residue" evidence="3">
    <location>
        <position position="1"/>
    </location>
</feature>
<keyword evidence="4" id="KW-1185">Reference proteome</keyword>
<name>A0A0F8XAP7_9EURO</name>
<feature type="compositionally biased region" description="Polar residues" evidence="1">
    <location>
        <begin position="507"/>
        <end position="524"/>
    </location>
</feature>
<accession>A0A0F8XAP7</accession>
<feature type="compositionally biased region" description="Polar residues" evidence="1">
    <location>
        <begin position="10"/>
        <end position="19"/>
    </location>
</feature>
<dbReference type="STRING" id="308745.A0A0F8XAP7"/>